<dbReference type="PROSITE" id="PS50141">
    <property type="entry name" value="A_DEAMIN_EDITASE"/>
    <property type="match status" value="1"/>
</dbReference>
<keyword evidence="1" id="KW-0819">tRNA processing</keyword>
<dbReference type="AlphaFoldDB" id="A0A813M469"/>
<evidence type="ECO:0000256" key="10">
    <source>
        <dbReference type="ARBA" id="ARBA00041760"/>
    </source>
</evidence>
<gene>
    <name evidence="13" type="ORF">OXX778_LOCUS985</name>
</gene>
<evidence type="ECO:0000313" key="14">
    <source>
        <dbReference type="Proteomes" id="UP000663879"/>
    </source>
</evidence>
<dbReference type="PANTHER" id="PTHR46516">
    <property type="entry name" value="TRNA-SPECIFIC ADENOSINE DEAMINASE 1"/>
    <property type="match status" value="1"/>
</dbReference>
<evidence type="ECO:0000256" key="9">
    <source>
        <dbReference type="ARBA" id="ARBA00040502"/>
    </source>
</evidence>
<evidence type="ECO:0000256" key="1">
    <source>
        <dbReference type="ARBA" id="ARBA00022694"/>
    </source>
</evidence>
<dbReference type="OrthoDB" id="416253at2759"/>
<dbReference type="SMART" id="SM00552">
    <property type="entry name" value="ADEAMc"/>
    <property type="match status" value="1"/>
</dbReference>
<evidence type="ECO:0000259" key="12">
    <source>
        <dbReference type="PROSITE" id="PS50141"/>
    </source>
</evidence>
<evidence type="ECO:0000256" key="8">
    <source>
        <dbReference type="ARBA" id="ARBA00038940"/>
    </source>
</evidence>
<sequence length="381" mass="43538">MVQIDFDKIAKCCYEFYDRNILIKSKPAKNEWTNLAAILVTKDHINYKVLSMATGSKCLAEKQLPLNGSLVHDSHAEVLARRCFNRFFLYFLLHIHLASGDSSIIPKSTSLKREHEDEETVIKRLKTDENIDDIHRTGAKCVPNSLIQDPKEQGVLYHITGVVRIKPGRGDPTISMSCSDKIAKWLVLGIQGALLSNLIKEPIYLDTIVIGKCPYSEESIQRGLIDRSKAYESHNSLYKLNIPIIGQSKLLFKDSKLAKNPEAKDNEDDSELKACPNSVCWTYGIKTKPIFVLVKGLLQGASLKNNKKNSTNYPPICKYSFFSNFKDILVKLGKDEMLIEKKYSFAKNLELNYNQSKIEFFKIYSDWIRTNQEKYYSFTIE</sequence>
<evidence type="ECO:0000256" key="5">
    <source>
        <dbReference type="ARBA" id="ARBA00037026"/>
    </source>
</evidence>
<keyword evidence="3" id="KW-0378">Hydrolase</keyword>
<reference evidence="13" key="1">
    <citation type="submission" date="2021-02" db="EMBL/GenBank/DDBJ databases">
        <authorList>
            <person name="Nowell W R."/>
        </authorList>
    </citation>
    <scope>NUCLEOTIDE SEQUENCE</scope>
    <source>
        <strain evidence="13">Ploen Becks lab</strain>
    </source>
</reference>
<dbReference type="InterPro" id="IPR002466">
    <property type="entry name" value="A_deamin"/>
</dbReference>
<dbReference type="GO" id="GO:0008033">
    <property type="term" value="P:tRNA processing"/>
    <property type="evidence" value="ECO:0007669"/>
    <property type="project" value="UniProtKB-KW"/>
</dbReference>
<evidence type="ECO:0000256" key="7">
    <source>
        <dbReference type="ARBA" id="ARBA00038326"/>
    </source>
</evidence>
<accession>A0A813M469</accession>
<dbReference type="Pfam" id="PF02137">
    <property type="entry name" value="A_deamin"/>
    <property type="match status" value="2"/>
</dbReference>
<evidence type="ECO:0000256" key="3">
    <source>
        <dbReference type="ARBA" id="ARBA00022801"/>
    </source>
</evidence>
<comment type="caution">
    <text evidence="13">The sequence shown here is derived from an EMBL/GenBank/DDBJ whole genome shotgun (WGS) entry which is preliminary data.</text>
</comment>
<evidence type="ECO:0000256" key="11">
    <source>
        <dbReference type="ARBA" id="ARBA00047635"/>
    </source>
</evidence>
<keyword evidence="2" id="KW-0479">Metal-binding</keyword>
<proteinExistence type="inferred from homology"/>
<name>A0A813M469_9BILA</name>
<dbReference type="PANTHER" id="PTHR46516:SF1">
    <property type="entry name" value="TRNA-SPECIFIC ADENOSINE DEAMINASE 1"/>
    <property type="match status" value="1"/>
</dbReference>
<dbReference type="EMBL" id="CAJNOC010000057">
    <property type="protein sequence ID" value="CAF0710605.1"/>
    <property type="molecule type" value="Genomic_DNA"/>
</dbReference>
<evidence type="ECO:0000256" key="2">
    <source>
        <dbReference type="ARBA" id="ARBA00022723"/>
    </source>
</evidence>
<keyword evidence="14" id="KW-1185">Reference proteome</keyword>
<keyword evidence="4" id="KW-0862">Zinc</keyword>
<comment type="similarity">
    <text evidence="7">Belongs to the ADAT1 family.</text>
</comment>
<dbReference type="Proteomes" id="UP000663879">
    <property type="component" value="Unassembled WGS sequence"/>
</dbReference>
<feature type="domain" description="A to I editase" evidence="12">
    <location>
        <begin position="51"/>
        <end position="366"/>
    </location>
</feature>
<dbReference type="EC" id="3.5.4.34" evidence="8"/>
<dbReference type="GO" id="GO:0046872">
    <property type="term" value="F:metal ion binding"/>
    <property type="evidence" value="ECO:0007669"/>
    <property type="project" value="UniProtKB-KW"/>
</dbReference>
<evidence type="ECO:0000256" key="4">
    <source>
        <dbReference type="ARBA" id="ARBA00022833"/>
    </source>
</evidence>
<comment type="catalytic activity">
    <reaction evidence="11">
        <text>adenosine(37) in tRNA(Ala) + H2O + H(+) = inosine(37) in tRNA(Ala) + NH4(+)</text>
        <dbReference type="Rhea" id="RHEA:50968"/>
        <dbReference type="Rhea" id="RHEA-COMP:12855"/>
        <dbReference type="Rhea" id="RHEA-COMP:12856"/>
        <dbReference type="ChEBI" id="CHEBI:15377"/>
        <dbReference type="ChEBI" id="CHEBI:15378"/>
        <dbReference type="ChEBI" id="CHEBI:28938"/>
        <dbReference type="ChEBI" id="CHEBI:74411"/>
        <dbReference type="ChEBI" id="CHEBI:82852"/>
        <dbReference type="EC" id="3.5.4.34"/>
    </reaction>
</comment>
<dbReference type="GO" id="GO:0043829">
    <property type="term" value="F:tRNA-specific adenosine-37 deaminase activity"/>
    <property type="evidence" value="ECO:0007669"/>
    <property type="project" value="UniProtKB-EC"/>
</dbReference>
<dbReference type="GO" id="GO:0003723">
    <property type="term" value="F:RNA binding"/>
    <property type="evidence" value="ECO:0007669"/>
    <property type="project" value="InterPro"/>
</dbReference>
<evidence type="ECO:0000256" key="6">
    <source>
        <dbReference type="ARBA" id="ARBA00037784"/>
    </source>
</evidence>
<comment type="function">
    <text evidence="6">Specifically deaminates adenosine-37 to inosine in tRNA-Ala.</text>
</comment>
<evidence type="ECO:0000313" key="13">
    <source>
        <dbReference type="EMBL" id="CAF0710605.1"/>
    </source>
</evidence>
<protein>
    <recommendedName>
        <fullName evidence="9">tRNA-specific adenosine deaminase 1</fullName>
        <ecNumber evidence="8">3.5.4.34</ecNumber>
    </recommendedName>
    <alternativeName>
        <fullName evidence="10">tRNA-specific adenosine-37 deaminase</fullName>
    </alternativeName>
</protein>
<organism evidence="13 14">
    <name type="scientific">Brachionus calyciflorus</name>
    <dbReference type="NCBI Taxonomy" id="104777"/>
    <lineage>
        <taxon>Eukaryota</taxon>
        <taxon>Metazoa</taxon>
        <taxon>Spiralia</taxon>
        <taxon>Gnathifera</taxon>
        <taxon>Rotifera</taxon>
        <taxon>Eurotatoria</taxon>
        <taxon>Monogononta</taxon>
        <taxon>Pseudotrocha</taxon>
        <taxon>Ploima</taxon>
        <taxon>Brachionidae</taxon>
        <taxon>Brachionus</taxon>
    </lineage>
</organism>
<comment type="cofactor">
    <cofactor evidence="5">
        <name>1D-myo-inositol hexakisphosphate</name>
        <dbReference type="ChEBI" id="CHEBI:58130"/>
    </cofactor>
</comment>